<evidence type="ECO:0000313" key="6">
    <source>
        <dbReference type="EMBL" id="GAA1909092.1"/>
    </source>
</evidence>
<comment type="caution">
    <text evidence="6">The sequence shown here is derived from an EMBL/GenBank/DDBJ whole genome shotgun (WGS) entry which is preliminary data.</text>
</comment>
<dbReference type="SUPFAM" id="SSF46689">
    <property type="entry name" value="Homeodomain-like"/>
    <property type="match status" value="1"/>
</dbReference>
<gene>
    <name evidence="6" type="ORF">GCM10009716_18800</name>
</gene>
<accession>A0ABN2P1N3</accession>
<dbReference type="PROSITE" id="PS50977">
    <property type="entry name" value="HTH_TETR_2"/>
    <property type="match status" value="1"/>
</dbReference>
<dbReference type="Gene3D" id="1.10.10.60">
    <property type="entry name" value="Homeodomain-like"/>
    <property type="match status" value="1"/>
</dbReference>
<evidence type="ECO:0000256" key="3">
    <source>
        <dbReference type="ARBA" id="ARBA00023163"/>
    </source>
</evidence>
<organism evidence="6 7">
    <name type="scientific">Streptomyces sodiiphilus</name>
    <dbReference type="NCBI Taxonomy" id="226217"/>
    <lineage>
        <taxon>Bacteria</taxon>
        <taxon>Bacillati</taxon>
        <taxon>Actinomycetota</taxon>
        <taxon>Actinomycetes</taxon>
        <taxon>Kitasatosporales</taxon>
        <taxon>Streptomycetaceae</taxon>
        <taxon>Streptomyces</taxon>
    </lineage>
</organism>
<protein>
    <submittedName>
        <fullName evidence="6">TetR/AcrR family transcriptional regulator</fullName>
    </submittedName>
</protein>
<proteinExistence type="predicted"/>
<keyword evidence="2 4" id="KW-0238">DNA-binding</keyword>
<dbReference type="EMBL" id="BAAAMJ010000015">
    <property type="protein sequence ID" value="GAA1909092.1"/>
    <property type="molecule type" value="Genomic_DNA"/>
</dbReference>
<dbReference type="SUPFAM" id="SSF48498">
    <property type="entry name" value="Tetracyclin repressor-like, C-terminal domain"/>
    <property type="match status" value="1"/>
</dbReference>
<dbReference type="PANTHER" id="PTHR30055:SF234">
    <property type="entry name" value="HTH-TYPE TRANSCRIPTIONAL REGULATOR BETI"/>
    <property type="match status" value="1"/>
</dbReference>
<keyword evidence="7" id="KW-1185">Reference proteome</keyword>
<reference evidence="6 7" key="1">
    <citation type="journal article" date="2019" name="Int. J. Syst. Evol. Microbiol.">
        <title>The Global Catalogue of Microorganisms (GCM) 10K type strain sequencing project: providing services to taxonomists for standard genome sequencing and annotation.</title>
        <authorList>
            <consortium name="The Broad Institute Genomics Platform"/>
            <consortium name="The Broad Institute Genome Sequencing Center for Infectious Disease"/>
            <person name="Wu L."/>
            <person name="Ma J."/>
        </authorList>
    </citation>
    <scope>NUCLEOTIDE SEQUENCE [LARGE SCALE GENOMIC DNA]</scope>
    <source>
        <strain evidence="6 7">JCM 13581</strain>
    </source>
</reference>
<name>A0ABN2P1N3_9ACTN</name>
<feature type="DNA-binding region" description="H-T-H motif" evidence="4">
    <location>
        <begin position="28"/>
        <end position="47"/>
    </location>
</feature>
<dbReference type="InterPro" id="IPR001647">
    <property type="entry name" value="HTH_TetR"/>
</dbReference>
<evidence type="ECO:0000256" key="2">
    <source>
        <dbReference type="ARBA" id="ARBA00023125"/>
    </source>
</evidence>
<evidence type="ECO:0000256" key="1">
    <source>
        <dbReference type="ARBA" id="ARBA00023015"/>
    </source>
</evidence>
<dbReference type="Gene3D" id="1.10.357.10">
    <property type="entry name" value="Tetracycline Repressor, domain 2"/>
    <property type="match status" value="1"/>
</dbReference>
<keyword evidence="1" id="KW-0805">Transcription regulation</keyword>
<dbReference type="Pfam" id="PF00440">
    <property type="entry name" value="TetR_N"/>
    <property type="match status" value="1"/>
</dbReference>
<dbReference type="InterPro" id="IPR050109">
    <property type="entry name" value="HTH-type_TetR-like_transc_reg"/>
</dbReference>
<dbReference type="RefSeq" id="WP_344260323.1">
    <property type="nucleotide sequence ID" value="NZ_BAAAMJ010000015.1"/>
</dbReference>
<dbReference type="Proteomes" id="UP001501303">
    <property type="component" value="Unassembled WGS sequence"/>
</dbReference>
<feature type="domain" description="HTH tetR-type" evidence="5">
    <location>
        <begin position="5"/>
        <end position="65"/>
    </location>
</feature>
<dbReference type="PANTHER" id="PTHR30055">
    <property type="entry name" value="HTH-TYPE TRANSCRIPTIONAL REGULATOR RUTR"/>
    <property type="match status" value="1"/>
</dbReference>
<evidence type="ECO:0000256" key="4">
    <source>
        <dbReference type="PROSITE-ProRule" id="PRU00335"/>
    </source>
</evidence>
<sequence length="206" mass="22105">MPRQTDTRARARAEFAAQLTERGYLGVSLDEIAKAVDVRKASLYHHFPGGKAALFTEVARHYIDEAGTVLTTALDSGGTLRERLEAVVRTYAAGAYNSALGMRVYDATRHLDDSTRTDISRRYVDTLIAPVTALMAGAVEAGALRRADPGFLASAFLELASVAEPLPDDVAMPPQERPEGQPAHDLVSDVVTLFLRGAAPDRPGTA</sequence>
<evidence type="ECO:0000259" key="5">
    <source>
        <dbReference type="PROSITE" id="PS50977"/>
    </source>
</evidence>
<dbReference type="InterPro" id="IPR036271">
    <property type="entry name" value="Tet_transcr_reg_TetR-rel_C_sf"/>
</dbReference>
<evidence type="ECO:0000313" key="7">
    <source>
        <dbReference type="Proteomes" id="UP001501303"/>
    </source>
</evidence>
<dbReference type="InterPro" id="IPR009057">
    <property type="entry name" value="Homeodomain-like_sf"/>
</dbReference>
<keyword evidence="3" id="KW-0804">Transcription</keyword>